<evidence type="ECO:0000256" key="7">
    <source>
        <dbReference type="ARBA" id="ARBA00023136"/>
    </source>
</evidence>
<keyword evidence="11" id="KW-1185">Reference proteome</keyword>
<protein>
    <submittedName>
        <fullName evidence="10">Uncharacterized protein</fullName>
    </submittedName>
</protein>
<evidence type="ECO:0000256" key="3">
    <source>
        <dbReference type="ARBA" id="ARBA00022448"/>
    </source>
</evidence>
<keyword evidence="3 8" id="KW-0813">Transport</keyword>
<feature type="transmembrane region" description="Helical" evidence="8">
    <location>
        <begin position="300"/>
        <end position="320"/>
    </location>
</feature>
<keyword evidence="5 8" id="KW-1133">Transmembrane helix</keyword>
<accession>A0AAV2GHI2</accession>
<feature type="transmembrane region" description="Helical" evidence="8">
    <location>
        <begin position="52"/>
        <end position="72"/>
    </location>
</feature>
<keyword evidence="6 8" id="KW-0406">Ion transport</keyword>
<feature type="transmembrane region" description="Helical" evidence="8">
    <location>
        <begin position="144"/>
        <end position="169"/>
    </location>
</feature>
<feature type="signal peptide" evidence="9">
    <location>
        <begin position="1"/>
        <end position="28"/>
    </location>
</feature>
<feature type="transmembrane region" description="Helical" evidence="8">
    <location>
        <begin position="268"/>
        <end position="288"/>
    </location>
</feature>
<dbReference type="PANTHER" id="PTHR11040">
    <property type="entry name" value="ZINC/IRON TRANSPORTER"/>
    <property type="match status" value="1"/>
</dbReference>
<dbReference type="Pfam" id="PF02535">
    <property type="entry name" value="Zip"/>
    <property type="match status" value="1"/>
</dbReference>
<feature type="transmembrane region" description="Helical" evidence="8">
    <location>
        <begin position="105"/>
        <end position="124"/>
    </location>
</feature>
<dbReference type="Proteomes" id="UP001497516">
    <property type="component" value="Chromosome 9"/>
</dbReference>
<feature type="transmembrane region" description="Helical" evidence="8">
    <location>
        <begin position="341"/>
        <end position="360"/>
    </location>
</feature>
<comment type="subcellular location">
    <subcellularLocation>
        <location evidence="1 8">Membrane</location>
        <topology evidence="1 8">Multi-pass membrane protein</topology>
    </subcellularLocation>
</comment>
<feature type="chain" id="PRO_5043943046" evidence="9">
    <location>
        <begin position="29"/>
        <end position="361"/>
    </location>
</feature>
<organism evidence="10 11">
    <name type="scientific">Linum trigynum</name>
    <dbReference type="NCBI Taxonomy" id="586398"/>
    <lineage>
        <taxon>Eukaryota</taxon>
        <taxon>Viridiplantae</taxon>
        <taxon>Streptophyta</taxon>
        <taxon>Embryophyta</taxon>
        <taxon>Tracheophyta</taxon>
        <taxon>Spermatophyta</taxon>
        <taxon>Magnoliopsida</taxon>
        <taxon>eudicotyledons</taxon>
        <taxon>Gunneridae</taxon>
        <taxon>Pentapetalae</taxon>
        <taxon>rosids</taxon>
        <taxon>fabids</taxon>
        <taxon>Malpighiales</taxon>
        <taxon>Linaceae</taxon>
        <taxon>Linum</taxon>
    </lineage>
</organism>
<proteinExistence type="inferred from homology"/>
<evidence type="ECO:0000256" key="4">
    <source>
        <dbReference type="ARBA" id="ARBA00022692"/>
    </source>
</evidence>
<comment type="caution">
    <text evidence="8">Lacks conserved residue(s) required for the propagation of feature annotation.</text>
</comment>
<evidence type="ECO:0000256" key="5">
    <source>
        <dbReference type="ARBA" id="ARBA00022989"/>
    </source>
</evidence>
<evidence type="ECO:0000313" key="11">
    <source>
        <dbReference type="Proteomes" id="UP001497516"/>
    </source>
</evidence>
<sequence>MAQYYTSATLLPLLFLLFLLCPTEPAAAACDGDDKSSSKRGGGGGTLVKYKVGSMASILAAGAIGVSLPLFLKRSKTTSSETAVAPDDGGHGGAEGGGSGGGGMLIVKAFAGGVILATGLVHIIPDAFEKLGSDCLPEVPWGKFPFAGFVAMMFAIATLSMESLAMGFYKRQQLHRKKGDDAGDENIEAAGGDRKGDDDEMIRRRIVSQILEMGVVVHSTIIGMSLGTCKSVKTVKPLMAALTFHQLFEGVGLGGSISQAKLKMKSRVLMAVFFSITAPIGIGIGMGISNHYKENSSASLIVEGMFTSASAGILIYMALVDLLATDFMGGKMLESDFRVQVGAYASLFLGATSMSLLALVV</sequence>
<comment type="similarity">
    <text evidence="2 8">Belongs to the ZIP transporter (TC 2.A.5) family.</text>
</comment>
<dbReference type="GO" id="GO:0005886">
    <property type="term" value="C:plasma membrane"/>
    <property type="evidence" value="ECO:0007669"/>
    <property type="project" value="TreeGrafter"/>
</dbReference>
<reference evidence="10 11" key="1">
    <citation type="submission" date="2024-04" db="EMBL/GenBank/DDBJ databases">
        <authorList>
            <person name="Fracassetti M."/>
        </authorList>
    </citation>
    <scope>NUCLEOTIDE SEQUENCE [LARGE SCALE GENOMIC DNA]</scope>
</reference>
<evidence type="ECO:0000256" key="6">
    <source>
        <dbReference type="ARBA" id="ARBA00023065"/>
    </source>
</evidence>
<evidence type="ECO:0000256" key="8">
    <source>
        <dbReference type="RuleBase" id="RU362088"/>
    </source>
</evidence>
<evidence type="ECO:0000256" key="2">
    <source>
        <dbReference type="ARBA" id="ARBA00006939"/>
    </source>
</evidence>
<dbReference type="InterPro" id="IPR004698">
    <property type="entry name" value="Zn/Fe_permease_fun/pln"/>
</dbReference>
<gene>
    <name evidence="10" type="ORF">LTRI10_LOCUS49559</name>
</gene>
<dbReference type="EMBL" id="OZ034822">
    <property type="protein sequence ID" value="CAL1410114.1"/>
    <property type="molecule type" value="Genomic_DNA"/>
</dbReference>
<evidence type="ECO:0000256" key="1">
    <source>
        <dbReference type="ARBA" id="ARBA00004141"/>
    </source>
</evidence>
<dbReference type="AlphaFoldDB" id="A0AAV2GHI2"/>
<keyword evidence="7 8" id="KW-0472">Membrane</keyword>
<dbReference type="InterPro" id="IPR003689">
    <property type="entry name" value="ZIP"/>
</dbReference>
<keyword evidence="4 8" id="KW-0812">Transmembrane</keyword>
<dbReference type="NCBIfam" id="TIGR00820">
    <property type="entry name" value="zip"/>
    <property type="match status" value="1"/>
</dbReference>
<evidence type="ECO:0000256" key="9">
    <source>
        <dbReference type="SAM" id="SignalP"/>
    </source>
</evidence>
<keyword evidence="9" id="KW-0732">Signal</keyword>
<dbReference type="PANTHER" id="PTHR11040:SF181">
    <property type="entry name" value="ZINC TRANSPORTER 1"/>
    <property type="match status" value="1"/>
</dbReference>
<dbReference type="GO" id="GO:0005385">
    <property type="term" value="F:zinc ion transmembrane transporter activity"/>
    <property type="evidence" value="ECO:0007669"/>
    <property type="project" value="InterPro"/>
</dbReference>
<evidence type="ECO:0000313" key="10">
    <source>
        <dbReference type="EMBL" id="CAL1410114.1"/>
    </source>
</evidence>
<name>A0AAV2GHI2_9ROSI</name>